<evidence type="ECO:0000313" key="3">
    <source>
        <dbReference type="Proteomes" id="UP001156691"/>
    </source>
</evidence>
<dbReference type="Proteomes" id="UP001156691">
    <property type="component" value="Unassembled WGS sequence"/>
</dbReference>
<evidence type="ECO:0000259" key="1">
    <source>
        <dbReference type="Pfam" id="PF01575"/>
    </source>
</evidence>
<name>A0ABQ5W765_9HYPH</name>
<dbReference type="InterPro" id="IPR050965">
    <property type="entry name" value="UPF0336/Enoyl-CoA_hydratase"/>
</dbReference>
<reference evidence="3" key="1">
    <citation type="journal article" date="2019" name="Int. J. Syst. Evol. Microbiol.">
        <title>The Global Catalogue of Microorganisms (GCM) 10K type strain sequencing project: providing services to taxonomists for standard genome sequencing and annotation.</title>
        <authorList>
            <consortium name="The Broad Institute Genomics Platform"/>
            <consortium name="The Broad Institute Genome Sequencing Center for Infectious Disease"/>
            <person name="Wu L."/>
            <person name="Ma J."/>
        </authorList>
    </citation>
    <scope>NUCLEOTIDE SEQUENCE [LARGE SCALE GENOMIC DNA]</scope>
    <source>
        <strain evidence="3">NBRC 112416</strain>
    </source>
</reference>
<dbReference type="SUPFAM" id="SSF54637">
    <property type="entry name" value="Thioesterase/thiol ester dehydrase-isomerase"/>
    <property type="match status" value="1"/>
</dbReference>
<dbReference type="Pfam" id="PF01575">
    <property type="entry name" value="MaoC_dehydratas"/>
    <property type="match status" value="1"/>
</dbReference>
<dbReference type="Gene3D" id="3.10.129.10">
    <property type="entry name" value="Hotdog Thioesterase"/>
    <property type="match status" value="1"/>
</dbReference>
<keyword evidence="3" id="KW-1185">Reference proteome</keyword>
<protein>
    <submittedName>
        <fullName evidence="2">MaoC family dehydratase</fullName>
    </submittedName>
</protein>
<dbReference type="PANTHER" id="PTHR43437">
    <property type="entry name" value="HYDROXYACYL-THIOESTER DEHYDRATASE TYPE 2, MITOCHONDRIAL-RELATED"/>
    <property type="match status" value="1"/>
</dbReference>
<dbReference type="PANTHER" id="PTHR43437:SF3">
    <property type="entry name" value="HYDROXYACYL-THIOESTER DEHYDRATASE TYPE 2, MITOCHONDRIAL"/>
    <property type="match status" value="1"/>
</dbReference>
<dbReference type="InterPro" id="IPR029069">
    <property type="entry name" value="HotDog_dom_sf"/>
</dbReference>
<dbReference type="InterPro" id="IPR002539">
    <property type="entry name" value="MaoC-like_dom"/>
</dbReference>
<gene>
    <name evidence="2" type="ORF">GCM10010862_28780</name>
</gene>
<proteinExistence type="predicted"/>
<feature type="domain" description="MaoC-like" evidence="1">
    <location>
        <begin position="12"/>
        <end position="117"/>
    </location>
</feature>
<comment type="caution">
    <text evidence="2">The sequence shown here is derived from an EMBL/GenBank/DDBJ whole genome shotgun (WGS) entry which is preliminary data.</text>
</comment>
<evidence type="ECO:0000313" key="2">
    <source>
        <dbReference type="EMBL" id="GLQ55619.1"/>
    </source>
</evidence>
<organism evidence="2 3">
    <name type="scientific">Devosia nitrariae</name>
    <dbReference type="NCBI Taxonomy" id="2071872"/>
    <lineage>
        <taxon>Bacteria</taxon>
        <taxon>Pseudomonadati</taxon>
        <taxon>Pseudomonadota</taxon>
        <taxon>Alphaproteobacteria</taxon>
        <taxon>Hyphomicrobiales</taxon>
        <taxon>Devosiaceae</taxon>
        <taxon>Devosia</taxon>
    </lineage>
</organism>
<dbReference type="RefSeq" id="WP_284341008.1">
    <property type="nucleotide sequence ID" value="NZ_BSNS01000011.1"/>
</dbReference>
<sequence>MGSDWTETVEGILTSLTTTVTGEDVAAFARLSGDDYEAHTDPDFMSRSSYGQPIAHGALLVGYMSAAATRAIRAAQARGNRTVPVSLGYDRLRFVAPVFFGDAVTVTYRVKTVDPERRRSLADVIVANQAGETVAVAEHVMKWLHPDAN</sequence>
<accession>A0ABQ5W765</accession>
<dbReference type="EMBL" id="BSNS01000011">
    <property type="protein sequence ID" value="GLQ55619.1"/>
    <property type="molecule type" value="Genomic_DNA"/>
</dbReference>